<dbReference type="Proteomes" id="UP000681720">
    <property type="component" value="Unassembled WGS sequence"/>
</dbReference>
<evidence type="ECO:0000313" key="1">
    <source>
        <dbReference type="EMBL" id="CAF3865569.1"/>
    </source>
</evidence>
<evidence type="ECO:0000313" key="2">
    <source>
        <dbReference type="Proteomes" id="UP000681720"/>
    </source>
</evidence>
<dbReference type="Pfam" id="PF00805">
    <property type="entry name" value="Pentapeptide"/>
    <property type="match status" value="1"/>
</dbReference>
<reference evidence="1" key="1">
    <citation type="submission" date="2021-02" db="EMBL/GenBank/DDBJ databases">
        <authorList>
            <person name="Nowell W R."/>
        </authorList>
    </citation>
    <scope>NUCLEOTIDE SEQUENCE</scope>
</reference>
<gene>
    <name evidence="1" type="ORF">GIL414_LOCUS4734</name>
</gene>
<comment type="caution">
    <text evidence="1">The sequence shown here is derived from an EMBL/GenBank/DDBJ whole genome shotgun (WGS) entry which is preliminary data.</text>
</comment>
<accession>A0A8S2KU54</accession>
<dbReference type="SUPFAM" id="SSF63829">
    <property type="entry name" value="Calcium-dependent phosphotriesterase"/>
    <property type="match status" value="1"/>
</dbReference>
<dbReference type="SUPFAM" id="SSF141571">
    <property type="entry name" value="Pentapeptide repeat-like"/>
    <property type="match status" value="1"/>
</dbReference>
<name>A0A8S2KU54_9BILA</name>
<dbReference type="AlphaFoldDB" id="A0A8S2KU54"/>
<organism evidence="1 2">
    <name type="scientific">Rotaria magnacalcarata</name>
    <dbReference type="NCBI Taxonomy" id="392030"/>
    <lineage>
        <taxon>Eukaryota</taxon>
        <taxon>Metazoa</taxon>
        <taxon>Spiralia</taxon>
        <taxon>Gnathifera</taxon>
        <taxon>Rotifera</taxon>
        <taxon>Eurotatoria</taxon>
        <taxon>Bdelloidea</taxon>
        <taxon>Philodinida</taxon>
        <taxon>Philodinidae</taxon>
        <taxon>Rotaria</taxon>
    </lineage>
</organism>
<protein>
    <submittedName>
        <fullName evidence="1">Uncharacterized protein</fullName>
    </submittedName>
</protein>
<dbReference type="Gene3D" id="2.160.20.80">
    <property type="entry name" value="E3 ubiquitin-protein ligase SopA"/>
    <property type="match status" value="1"/>
</dbReference>
<dbReference type="Gene3D" id="2.120.10.30">
    <property type="entry name" value="TolB, C-terminal domain"/>
    <property type="match status" value="1"/>
</dbReference>
<dbReference type="EMBL" id="CAJOBJ010001175">
    <property type="protein sequence ID" value="CAF3865569.1"/>
    <property type="molecule type" value="Genomic_DNA"/>
</dbReference>
<dbReference type="InterPro" id="IPR001646">
    <property type="entry name" value="5peptide_repeat"/>
</dbReference>
<proteinExistence type="predicted"/>
<sequence>MDRVFDYLLVAADFSGAIADFMNFGETAAVAALFNNLYFAPSNFSYSNIKRASFANSALIQADFSDANLYKVDFNGAVMRDIQLESAVSIQDAVLPNGVSVHDENLIKNGQPDCNTSLMISWTLRNMNVTAIMSNKGERKCQFTLQSLSSGANMYQRVNLSEKWNSSSWSYSQAILRANMSIGISMQLRGFDNNNQVLARQTLNSNGANTSLLLSEEMRELEVFVDFSALGNHSNLTNYSFEDIRVFIIYGTYLEFLRVIPTIPANAKWTQNGVTVAGDNTTNGQVVAGVAAGKRPGSPLDQLICPIDVLIDKWTDSLIICDMGNRRVVLWSRRSGTTQGEILINNIDCWGLAIDDQRYLYVSNYKKHEARRY</sequence>
<dbReference type="InterPro" id="IPR011042">
    <property type="entry name" value="6-blade_b-propeller_TolB-like"/>
</dbReference>